<dbReference type="PANTHER" id="PTHR36175:SF1">
    <property type="entry name" value="CYANOPHYCINASE"/>
    <property type="match status" value="1"/>
</dbReference>
<dbReference type="Pfam" id="PF03575">
    <property type="entry name" value="Peptidase_S51"/>
    <property type="match status" value="1"/>
</dbReference>
<dbReference type="Proteomes" id="UP001254848">
    <property type="component" value="Unassembled WGS sequence"/>
</dbReference>
<dbReference type="InterPro" id="IPR005320">
    <property type="entry name" value="Peptidase_S51"/>
</dbReference>
<evidence type="ECO:0000256" key="3">
    <source>
        <dbReference type="ARBA" id="ARBA00006534"/>
    </source>
</evidence>
<accession>A0ABU3P3V8</accession>
<sequence>MPDCRYRTGGGIIGEGTGNLLVIGGNEDKQGDCVILRKFVAMAGGRDAMIAVVTTATEHPDETGEEYRDILTGLGAAGVNVVSVVNRQAANARHSDSEFEKCTGIFFTGGDQLRLTSILGGSEVDAAIRRAYRRGVVIAGTSAGASVMSDTMIVDGSSSETPKKAALSMANGMGLLEEVVIDQHFAQRGRINRLLAAVAQNPHILGVGIDEDTALVISPRRDFEVIGSQTVTVIDGQRVVHSNISESQRYDPLALTNVILHILPSGYGYDLKRRLPHERGQG</sequence>
<protein>
    <recommendedName>
        <fullName evidence="5">Cyanophycinase</fullName>
        <ecNumber evidence="4">3.4.15.6</ecNumber>
    </recommendedName>
</protein>
<dbReference type="InterPro" id="IPR029062">
    <property type="entry name" value="Class_I_gatase-like"/>
</dbReference>
<gene>
    <name evidence="9" type="ORF">Q4T40_20935</name>
</gene>
<dbReference type="Gene3D" id="3.40.50.880">
    <property type="match status" value="1"/>
</dbReference>
<keyword evidence="10" id="KW-1185">Reference proteome</keyword>
<evidence type="ECO:0000313" key="10">
    <source>
        <dbReference type="Proteomes" id="UP001254848"/>
    </source>
</evidence>
<evidence type="ECO:0000256" key="7">
    <source>
        <dbReference type="ARBA" id="ARBA00022801"/>
    </source>
</evidence>
<keyword evidence="9" id="KW-0121">Carboxypeptidase</keyword>
<keyword evidence="8" id="KW-0720">Serine protease</keyword>
<evidence type="ECO:0000256" key="5">
    <source>
        <dbReference type="ARBA" id="ARBA00015719"/>
    </source>
</evidence>
<dbReference type="PIRSF" id="PIRSF032067">
    <property type="entry name" value="Cyanophycinase"/>
    <property type="match status" value="1"/>
</dbReference>
<comment type="catalytic activity">
    <reaction evidence="1">
        <text>[L-4-(L-arginin-2-N-yl)aspartate](n) + H2O = [L-4-(L-arginin-2-N-yl)aspartate](n-1) + L-4-(L-arginin-2-N-yl)aspartate</text>
        <dbReference type="Rhea" id="RHEA:12845"/>
        <dbReference type="Rhea" id="RHEA-COMP:13728"/>
        <dbReference type="Rhea" id="RHEA-COMP:13734"/>
        <dbReference type="ChEBI" id="CHEBI:15377"/>
        <dbReference type="ChEBI" id="CHEBI:137986"/>
        <dbReference type="ChEBI" id="CHEBI:137991"/>
        <dbReference type="EC" id="3.4.15.6"/>
    </reaction>
</comment>
<proteinExistence type="inferred from homology"/>
<evidence type="ECO:0000256" key="2">
    <source>
        <dbReference type="ARBA" id="ARBA00002039"/>
    </source>
</evidence>
<keyword evidence="7 9" id="KW-0378">Hydrolase</keyword>
<dbReference type="EC" id="3.4.15.6" evidence="4"/>
<evidence type="ECO:0000256" key="1">
    <source>
        <dbReference type="ARBA" id="ARBA00001092"/>
    </source>
</evidence>
<keyword evidence="6" id="KW-0645">Protease</keyword>
<dbReference type="PANTHER" id="PTHR36175">
    <property type="entry name" value="CYANOPHYCINASE"/>
    <property type="match status" value="1"/>
</dbReference>
<dbReference type="RefSeq" id="WP_413782149.1">
    <property type="nucleotide sequence ID" value="NZ_JAUOZS010000001.1"/>
</dbReference>
<evidence type="ECO:0000256" key="4">
    <source>
        <dbReference type="ARBA" id="ARBA00013115"/>
    </source>
</evidence>
<evidence type="ECO:0000256" key="8">
    <source>
        <dbReference type="ARBA" id="ARBA00022825"/>
    </source>
</evidence>
<evidence type="ECO:0000256" key="6">
    <source>
        <dbReference type="ARBA" id="ARBA00022670"/>
    </source>
</evidence>
<reference evidence="9 10" key="1">
    <citation type="submission" date="2023-07" db="EMBL/GenBank/DDBJ databases">
        <title>The novel representative of Negativicutes class, Anaeroselena agilis gen. nov. sp. nov.</title>
        <authorList>
            <person name="Prokofeva M.I."/>
            <person name="Elcheninov A.G."/>
            <person name="Klyukina A."/>
            <person name="Kublanov I.V."/>
            <person name="Frolov E.N."/>
            <person name="Podosokorskaya O.A."/>
        </authorList>
    </citation>
    <scope>NUCLEOTIDE SEQUENCE [LARGE SCALE GENOMIC DNA]</scope>
    <source>
        <strain evidence="9 10">4137-cl</strain>
    </source>
</reference>
<comment type="function">
    <text evidence="2">Exopeptidase that catalyzes the hydrolytic cleavage of multi-L-arginyl-poly-L-aspartic acid (cyanophycin; a water-insoluble reserve polymer) into aspartate-arginine dipeptides.</text>
</comment>
<dbReference type="NCBIfam" id="TIGR02069">
    <property type="entry name" value="cyanophycinase"/>
    <property type="match status" value="1"/>
</dbReference>
<dbReference type="CDD" id="cd03145">
    <property type="entry name" value="GAT1_cyanophycinase"/>
    <property type="match status" value="1"/>
</dbReference>
<name>A0ABU3P3V8_9FIRM</name>
<dbReference type="SUPFAM" id="SSF52317">
    <property type="entry name" value="Class I glutamine amidotransferase-like"/>
    <property type="match status" value="1"/>
</dbReference>
<comment type="similarity">
    <text evidence="3">Belongs to the peptidase S51 family.</text>
</comment>
<dbReference type="GO" id="GO:0008241">
    <property type="term" value="F:peptidyl-dipeptidase activity"/>
    <property type="evidence" value="ECO:0007669"/>
    <property type="project" value="UniProtKB-EC"/>
</dbReference>
<organism evidence="9 10">
    <name type="scientific">Anaeroselena agilis</name>
    <dbReference type="NCBI Taxonomy" id="3063788"/>
    <lineage>
        <taxon>Bacteria</taxon>
        <taxon>Bacillati</taxon>
        <taxon>Bacillota</taxon>
        <taxon>Negativicutes</taxon>
        <taxon>Acetonemataceae</taxon>
        <taxon>Anaeroselena</taxon>
    </lineage>
</organism>
<dbReference type="GO" id="GO:0004180">
    <property type="term" value="F:carboxypeptidase activity"/>
    <property type="evidence" value="ECO:0007669"/>
    <property type="project" value="UniProtKB-KW"/>
</dbReference>
<evidence type="ECO:0000313" key="9">
    <source>
        <dbReference type="EMBL" id="MDT8903701.1"/>
    </source>
</evidence>
<dbReference type="EMBL" id="JAUOZS010000001">
    <property type="protein sequence ID" value="MDT8903701.1"/>
    <property type="molecule type" value="Genomic_DNA"/>
</dbReference>
<dbReference type="InterPro" id="IPR011811">
    <property type="entry name" value="Peptidase_S51_cyanophycinase"/>
</dbReference>
<comment type="caution">
    <text evidence="9">The sequence shown here is derived from an EMBL/GenBank/DDBJ whole genome shotgun (WGS) entry which is preliminary data.</text>
</comment>